<protein>
    <submittedName>
        <fullName evidence="4">Bifunctional DNA primase/polymerase</fullName>
    </submittedName>
</protein>
<dbReference type="Gene3D" id="3.30.720.160">
    <property type="entry name" value="Bifunctional DNA primase/polymerase, N-terminal"/>
    <property type="match status" value="1"/>
</dbReference>
<evidence type="ECO:0000256" key="2">
    <source>
        <dbReference type="SAM" id="MobiDB-lite"/>
    </source>
</evidence>
<dbReference type="SMART" id="SM00943">
    <property type="entry name" value="Prim-Pol"/>
    <property type="match status" value="1"/>
</dbReference>
<name>A0ABX1R5K6_9PSEU</name>
<keyword evidence="1" id="KW-0378">Hydrolase</keyword>
<accession>A0ABX1R5K6</accession>
<evidence type="ECO:0000313" key="5">
    <source>
        <dbReference type="Proteomes" id="UP001296706"/>
    </source>
</evidence>
<dbReference type="PANTHER" id="PTHR35372">
    <property type="entry name" value="ATP BINDING PROTEIN-RELATED"/>
    <property type="match status" value="1"/>
</dbReference>
<keyword evidence="5" id="KW-1185">Reference proteome</keyword>
<dbReference type="RefSeq" id="WP_169393734.1">
    <property type="nucleotide sequence ID" value="NZ_BAAAJH010000033.1"/>
</dbReference>
<dbReference type="SUPFAM" id="SSF56747">
    <property type="entry name" value="Prim-pol domain"/>
    <property type="match status" value="1"/>
</dbReference>
<dbReference type="EMBL" id="JAAXKY010000001">
    <property type="protein sequence ID" value="NMH75672.1"/>
    <property type="molecule type" value="Genomic_DNA"/>
</dbReference>
<sequence length="325" mass="34126">MTTTPDPRTNPQPGSGLSKTTGTRLGRVAAAGAEAGRYVFPVHPRSKLPAVKDWEATATRDLEQIKGWWAHRPYNIGIATGKSGLVVLDLDLAHGYPPPESPGVRGGFDVLARLAAGAGEPWPPRTLVVATPAGGTHWYFRQPAGVELRNTQGAAGRGLGWCVDTRGHGGYVLGSGSVSREGSYRSVRRYPIAPFPDWLVTVLSPQPPSITVGTRTPASGSRAAAYLRAVVTGELAAVTAAGVGERHITLLRAARRLGHWVGSGALAETEARTALTEAAGQFVGVAGYTAAHVERDITDGLTYGARLPRSVENTSNPIHPANSTN</sequence>
<evidence type="ECO:0000313" key="4">
    <source>
        <dbReference type="EMBL" id="NMH75672.1"/>
    </source>
</evidence>
<proteinExistence type="predicted"/>
<organism evidence="4 5">
    <name type="scientific">Pseudonocardia xinjiangensis</name>
    <dbReference type="NCBI Taxonomy" id="75289"/>
    <lineage>
        <taxon>Bacteria</taxon>
        <taxon>Bacillati</taxon>
        <taxon>Actinomycetota</taxon>
        <taxon>Actinomycetes</taxon>
        <taxon>Pseudonocardiales</taxon>
        <taxon>Pseudonocardiaceae</taxon>
        <taxon>Pseudonocardia</taxon>
    </lineage>
</organism>
<dbReference type="InterPro" id="IPR015330">
    <property type="entry name" value="DNA_primase/pol_bifunc_N"/>
</dbReference>
<gene>
    <name evidence="4" type="ORF">HF577_00870</name>
</gene>
<comment type="caution">
    <text evidence="4">The sequence shown here is derived from an EMBL/GenBank/DDBJ whole genome shotgun (WGS) entry which is preliminary data.</text>
</comment>
<evidence type="ECO:0000259" key="3">
    <source>
        <dbReference type="SMART" id="SM00943"/>
    </source>
</evidence>
<dbReference type="PANTHER" id="PTHR35372:SF2">
    <property type="entry name" value="SF3 HELICASE DOMAIN-CONTAINING PROTEIN"/>
    <property type="match status" value="1"/>
</dbReference>
<dbReference type="InterPro" id="IPR051620">
    <property type="entry name" value="ORF904-like_C"/>
</dbReference>
<evidence type="ECO:0000256" key="1">
    <source>
        <dbReference type="ARBA" id="ARBA00022801"/>
    </source>
</evidence>
<dbReference type="Pfam" id="PF09250">
    <property type="entry name" value="Prim-Pol"/>
    <property type="match status" value="1"/>
</dbReference>
<dbReference type="Proteomes" id="UP001296706">
    <property type="component" value="Unassembled WGS sequence"/>
</dbReference>
<feature type="region of interest" description="Disordered" evidence="2">
    <location>
        <begin position="1"/>
        <end position="23"/>
    </location>
</feature>
<feature type="domain" description="DNA primase/polymerase bifunctional N-terminal" evidence="3">
    <location>
        <begin position="29"/>
        <end position="199"/>
    </location>
</feature>
<reference evidence="4 5" key="1">
    <citation type="submission" date="2020-04" db="EMBL/GenBank/DDBJ databases">
        <authorList>
            <person name="Klaysubun C."/>
            <person name="Duangmal K."/>
            <person name="Lipun K."/>
        </authorList>
    </citation>
    <scope>NUCLEOTIDE SEQUENCE [LARGE SCALE GENOMIC DNA]</scope>
    <source>
        <strain evidence="4 5">JCM 11839</strain>
    </source>
</reference>
<dbReference type="CDD" id="cd04859">
    <property type="entry name" value="Prim_Pol"/>
    <property type="match status" value="1"/>
</dbReference>